<keyword evidence="3" id="KW-1185">Reference proteome</keyword>
<evidence type="ECO:0000313" key="2">
    <source>
        <dbReference type="EMBL" id="VDM76525.1"/>
    </source>
</evidence>
<feature type="region of interest" description="Disordered" evidence="1">
    <location>
        <begin position="1"/>
        <end position="23"/>
    </location>
</feature>
<evidence type="ECO:0000256" key="1">
    <source>
        <dbReference type="SAM" id="MobiDB-lite"/>
    </source>
</evidence>
<dbReference type="AlphaFoldDB" id="A0A3P7L189"/>
<proteinExistence type="predicted"/>
<sequence length="76" mass="8724">MRHAVPPSNIVPRVPVNRSRPQSTASYNSLGILIWTGKYRVAKFQSLNKHFRLATEAHLMRRRHRPKSGNATSDLF</sequence>
<reference evidence="2 3" key="1">
    <citation type="submission" date="2018-11" db="EMBL/GenBank/DDBJ databases">
        <authorList>
            <consortium name="Pathogen Informatics"/>
        </authorList>
    </citation>
    <scope>NUCLEOTIDE SEQUENCE [LARGE SCALE GENOMIC DNA]</scope>
</reference>
<organism evidence="2 3">
    <name type="scientific">Strongylus vulgaris</name>
    <name type="common">Blood worm</name>
    <dbReference type="NCBI Taxonomy" id="40348"/>
    <lineage>
        <taxon>Eukaryota</taxon>
        <taxon>Metazoa</taxon>
        <taxon>Ecdysozoa</taxon>
        <taxon>Nematoda</taxon>
        <taxon>Chromadorea</taxon>
        <taxon>Rhabditida</taxon>
        <taxon>Rhabditina</taxon>
        <taxon>Rhabditomorpha</taxon>
        <taxon>Strongyloidea</taxon>
        <taxon>Strongylidae</taxon>
        <taxon>Strongylus</taxon>
    </lineage>
</organism>
<dbReference type="Proteomes" id="UP000270094">
    <property type="component" value="Unassembled WGS sequence"/>
</dbReference>
<name>A0A3P7L189_STRVU</name>
<evidence type="ECO:0000313" key="3">
    <source>
        <dbReference type="Proteomes" id="UP000270094"/>
    </source>
</evidence>
<gene>
    <name evidence="2" type="ORF">SVUK_LOCUS11523</name>
</gene>
<dbReference type="OrthoDB" id="10035013at2759"/>
<dbReference type="EMBL" id="UYYB01097176">
    <property type="protein sequence ID" value="VDM76525.1"/>
    <property type="molecule type" value="Genomic_DNA"/>
</dbReference>
<accession>A0A3P7L189</accession>
<protein>
    <submittedName>
        <fullName evidence="2">Uncharacterized protein</fullName>
    </submittedName>
</protein>